<evidence type="ECO:0000256" key="1">
    <source>
        <dbReference type="ARBA" id="ARBA00010716"/>
    </source>
</evidence>
<dbReference type="RefSeq" id="WP_263371703.1">
    <property type="nucleotide sequence ID" value="NZ_JAGSYD010000003.1"/>
</dbReference>
<dbReference type="InterPro" id="IPR006680">
    <property type="entry name" value="Amidohydro-rel"/>
</dbReference>
<proteinExistence type="inferred from homology"/>
<dbReference type="PIRSF" id="PIRSF038994">
    <property type="entry name" value="NagA"/>
    <property type="match status" value="1"/>
</dbReference>
<dbReference type="EMBL" id="JBHSWI010000001">
    <property type="protein sequence ID" value="MFC6645323.1"/>
    <property type="molecule type" value="Genomic_DNA"/>
</dbReference>
<gene>
    <name evidence="6" type="ORF">ACFQBQ_06925</name>
</gene>
<dbReference type="PANTHER" id="PTHR11113:SF14">
    <property type="entry name" value="N-ACETYLGLUCOSAMINE-6-PHOSPHATE DEACETYLASE"/>
    <property type="match status" value="1"/>
</dbReference>
<feature type="domain" description="Amidohydrolase-related" evidence="5">
    <location>
        <begin position="38"/>
        <end position="375"/>
    </location>
</feature>
<comment type="caution">
    <text evidence="6">The sequence shown here is derived from an EMBL/GenBank/DDBJ whole genome shotgun (WGS) entry which is preliminary data.</text>
</comment>
<keyword evidence="3 4" id="KW-0378">Hydrolase</keyword>
<dbReference type="GO" id="GO:0008448">
    <property type="term" value="F:N-acetylglucosamine-6-phosphate deacetylase activity"/>
    <property type="evidence" value="ECO:0007669"/>
    <property type="project" value="UniProtKB-EC"/>
</dbReference>
<dbReference type="Proteomes" id="UP001596391">
    <property type="component" value="Unassembled WGS sequence"/>
</dbReference>
<dbReference type="Gene3D" id="3.20.20.140">
    <property type="entry name" value="Metal-dependent hydrolases"/>
    <property type="match status" value="1"/>
</dbReference>
<protein>
    <submittedName>
        <fullName evidence="6">N-acetylglucosamine-6-phosphate deacetylase</fullName>
        <ecNumber evidence="6">3.5.1.25</ecNumber>
    </submittedName>
</protein>
<dbReference type="SUPFAM" id="SSF51556">
    <property type="entry name" value="Metallo-dependent hydrolases"/>
    <property type="match status" value="1"/>
</dbReference>
<evidence type="ECO:0000259" key="5">
    <source>
        <dbReference type="Pfam" id="PF01979"/>
    </source>
</evidence>
<evidence type="ECO:0000256" key="4">
    <source>
        <dbReference type="PIRNR" id="PIRNR038994"/>
    </source>
</evidence>
<keyword evidence="4" id="KW-0119">Carbohydrate metabolism</keyword>
<name>A0ABW1ZAW0_9BACT</name>
<dbReference type="InterPro" id="IPR032466">
    <property type="entry name" value="Metal_Hydrolase"/>
</dbReference>
<sequence>MTTLRGRDPHTGKAVAVQLCEGRIVSIEPSATDEECWLSAGLVDLQVNGYAGFDLNAEDLTLDTMHQLTLALLRTGVTSYLATLITQSEKRLIAALATIAKAREAFPLVKHALVGVHMEGPHLSPEDGARGAHPLEHVRTPSIDEFDRWQAASDNIIRLVTVSPHWLEAPDYIRALRDRDVLVSLGHTHADSEQVRASIDAGAQLSTHLGNGVASTLPRHPNLLWTQLADDRLTAMLIADGHHLPDDTLRVFLRAKGLERVVLVSDTVALGGCKPGRYQQPVGGDVELLANGRLQLSGTPYLAGAALPLKDGVAHLVQRLNMPLADALALASTRPAALLRRHASLEVGAPADLIRFKLDAENGFQVESTYVSGELIA</sequence>
<keyword evidence="7" id="KW-1185">Reference proteome</keyword>
<accession>A0ABW1ZAW0</accession>
<evidence type="ECO:0000313" key="7">
    <source>
        <dbReference type="Proteomes" id="UP001596391"/>
    </source>
</evidence>
<dbReference type="EC" id="3.5.1.25" evidence="6"/>
<reference evidence="7" key="1">
    <citation type="journal article" date="2019" name="Int. J. Syst. Evol. Microbiol.">
        <title>The Global Catalogue of Microorganisms (GCM) 10K type strain sequencing project: providing services to taxonomists for standard genome sequencing and annotation.</title>
        <authorList>
            <consortium name="The Broad Institute Genomics Platform"/>
            <consortium name="The Broad Institute Genome Sequencing Center for Infectious Disease"/>
            <person name="Wu L."/>
            <person name="Ma J."/>
        </authorList>
    </citation>
    <scope>NUCLEOTIDE SEQUENCE [LARGE SCALE GENOMIC DNA]</scope>
    <source>
        <strain evidence="7">CGMCC 1.16026</strain>
    </source>
</reference>
<dbReference type="PANTHER" id="PTHR11113">
    <property type="entry name" value="N-ACETYLGLUCOSAMINE-6-PHOSPHATE DEACETYLASE"/>
    <property type="match status" value="1"/>
</dbReference>
<organism evidence="6 7">
    <name type="scientific">Granulicella cerasi</name>
    <dbReference type="NCBI Taxonomy" id="741063"/>
    <lineage>
        <taxon>Bacteria</taxon>
        <taxon>Pseudomonadati</taxon>
        <taxon>Acidobacteriota</taxon>
        <taxon>Terriglobia</taxon>
        <taxon>Terriglobales</taxon>
        <taxon>Acidobacteriaceae</taxon>
        <taxon>Granulicella</taxon>
    </lineage>
</organism>
<dbReference type="Pfam" id="PF01979">
    <property type="entry name" value="Amidohydro_1"/>
    <property type="match status" value="1"/>
</dbReference>
<evidence type="ECO:0000256" key="2">
    <source>
        <dbReference type="ARBA" id="ARBA00022723"/>
    </source>
</evidence>
<evidence type="ECO:0000313" key="6">
    <source>
        <dbReference type="EMBL" id="MFC6645323.1"/>
    </source>
</evidence>
<evidence type="ECO:0000256" key="3">
    <source>
        <dbReference type="ARBA" id="ARBA00022801"/>
    </source>
</evidence>
<dbReference type="InterPro" id="IPR003764">
    <property type="entry name" value="GlcNAc_6-P_deAcase"/>
</dbReference>
<comment type="similarity">
    <text evidence="1 4">Belongs to the metallo-dependent hydrolases superfamily. NagA family.</text>
</comment>
<keyword evidence="2" id="KW-0479">Metal-binding</keyword>